<dbReference type="NCBIfam" id="TIGR00797">
    <property type="entry name" value="matE"/>
    <property type="match status" value="1"/>
</dbReference>
<evidence type="ECO:0000313" key="8">
    <source>
        <dbReference type="EMBL" id="NPU65232.1"/>
    </source>
</evidence>
<reference evidence="8" key="1">
    <citation type="submission" date="2020-05" db="EMBL/GenBank/DDBJ databases">
        <title>Nod-independent and nitrogen-fixing Bradyrhizobium aeschynomene sp. nov. isolated from nodules of Aeschynomene indica.</title>
        <authorList>
            <person name="Zhang Z."/>
        </authorList>
    </citation>
    <scope>NUCLEOTIDE SEQUENCE</scope>
    <source>
        <strain evidence="8">83012</strain>
    </source>
</reference>
<dbReference type="InterPro" id="IPR002528">
    <property type="entry name" value="MATE_fam"/>
</dbReference>
<feature type="transmembrane region" description="Helical" evidence="7">
    <location>
        <begin position="436"/>
        <end position="457"/>
    </location>
</feature>
<dbReference type="InterPro" id="IPR048279">
    <property type="entry name" value="MdtK-like"/>
</dbReference>
<feature type="transmembrane region" description="Helical" evidence="7">
    <location>
        <begin position="336"/>
        <end position="357"/>
    </location>
</feature>
<keyword evidence="4 7" id="KW-0812">Transmembrane</keyword>
<evidence type="ECO:0000256" key="6">
    <source>
        <dbReference type="ARBA" id="ARBA00023136"/>
    </source>
</evidence>
<dbReference type="CDD" id="cd13148">
    <property type="entry name" value="MATE_like_3"/>
    <property type="match status" value="1"/>
</dbReference>
<dbReference type="InterPro" id="IPR052031">
    <property type="entry name" value="Membrane_Transporter-Flippase"/>
</dbReference>
<evidence type="ECO:0000256" key="2">
    <source>
        <dbReference type="ARBA" id="ARBA00022448"/>
    </source>
</evidence>
<evidence type="ECO:0000256" key="7">
    <source>
        <dbReference type="SAM" id="Phobius"/>
    </source>
</evidence>
<organism evidence="8 9">
    <name type="scientific">Bradyrhizobium aeschynomenes</name>
    <dbReference type="NCBI Taxonomy" id="2734909"/>
    <lineage>
        <taxon>Bacteria</taxon>
        <taxon>Pseudomonadati</taxon>
        <taxon>Pseudomonadota</taxon>
        <taxon>Alphaproteobacteria</taxon>
        <taxon>Hyphomicrobiales</taxon>
        <taxon>Nitrobacteraceae</taxon>
        <taxon>Bradyrhizobium</taxon>
    </lineage>
</organism>
<dbReference type="PANTHER" id="PTHR43549">
    <property type="entry name" value="MULTIDRUG RESISTANCE PROTEIN YPNP-RELATED"/>
    <property type="match status" value="1"/>
</dbReference>
<feature type="transmembrane region" description="Helical" evidence="7">
    <location>
        <begin position="114"/>
        <end position="136"/>
    </location>
</feature>
<sequence length="489" mass="50566">MSEIGLADSPVGEGRSLPIAVKPMRNALVDGPILRTLLSLAWPNIIANTAGTCVIIAETSYIGRLGIEALAAMALVFPLVILTMTMSGGAMGGGVASAIARALGAGDTERASTLASHALLIALLFGAAFMVGMLVFGPALLELLGGRGAVLSHAVAYLQIFFGGAVLPWLMNSMAGILRGTGNMKLPSFMILSSALLQIVLGGTLSLGLGLGMRGVAAGALLAFSVSISVMSWYLFSGRARVRPKLRGLKISRAMFADILKVGAIACFSPLQSVLSIAIFTHMLAGFGTAVLAGYGIGARLEFMMTTVGFSIGMASVPMVGMAIGAEQIARARRVAWTAGLVSFTTMGVLSTGIAIFPQIWVDIFTQDESARSAGRHYLQIAAPMYAFIGLAISMYFSSQGAARVIGPVLAQTARLVFIAAGGSYLLQHAATEGEFFLLAAASMVLLGGLTLASVMLTRWGSNPAMIELRPAALAAARNPGSQPPPRLG</sequence>
<dbReference type="PANTHER" id="PTHR43549:SF3">
    <property type="entry name" value="MULTIDRUG RESISTANCE PROTEIN YPNP-RELATED"/>
    <property type="match status" value="1"/>
</dbReference>
<keyword evidence="5 7" id="KW-1133">Transmembrane helix</keyword>
<dbReference type="PIRSF" id="PIRSF006603">
    <property type="entry name" value="DinF"/>
    <property type="match status" value="1"/>
</dbReference>
<evidence type="ECO:0000256" key="3">
    <source>
        <dbReference type="ARBA" id="ARBA00022475"/>
    </source>
</evidence>
<feature type="transmembrane region" description="Helical" evidence="7">
    <location>
        <begin position="189"/>
        <end position="209"/>
    </location>
</feature>
<evidence type="ECO:0000256" key="1">
    <source>
        <dbReference type="ARBA" id="ARBA00004429"/>
    </source>
</evidence>
<feature type="transmembrane region" description="Helical" evidence="7">
    <location>
        <begin position="156"/>
        <end position="177"/>
    </location>
</feature>
<keyword evidence="6 7" id="KW-0472">Membrane</keyword>
<evidence type="ECO:0000256" key="4">
    <source>
        <dbReference type="ARBA" id="ARBA00022692"/>
    </source>
</evidence>
<feature type="transmembrane region" description="Helical" evidence="7">
    <location>
        <begin position="215"/>
        <end position="236"/>
    </location>
</feature>
<comment type="subcellular location">
    <subcellularLocation>
        <location evidence="1">Cell inner membrane</location>
        <topology evidence="1">Multi-pass membrane protein</topology>
    </subcellularLocation>
</comment>
<feature type="transmembrane region" description="Helical" evidence="7">
    <location>
        <begin position="377"/>
        <end position="397"/>
    </location>
</feature>
<dbReference type="Pfam" id="PF01554">
    <property type="entry name" value="MatE"/>
    <property type="match status" value="2"/>
</dbReference>
<dbReference type="Proteomes" id="UP000886476">
    <property type="component" value="Unassembled WGS sequence"/>
</dbReference>
<dbReference type="RefSeq" id="WP_172110293.1">
    <property type="nucleotide sequence ID" value="NZ_JABFDN010000002.1"/>
</dbReference>
<dbReference type="EMBL" id="JABFDN010000002">
    <property type="protein sequence ID" value="NPU65232.1"/>
    <property type="molecule type" value="Genomic_DNA"/>
</dbReference>
<feature type="transmembrane region" description="Helical" evidence="7">
    <location>
        <begin position="69"/>
        <end position="102"/>
    </location>
</feature>
<proteinExistence type="predicted"/>
<accession>A0ABX2CD69</accession>
<name>A0ABX2CD69_9BRAD</name>
<comment type="caution">
    <text evidence="8">The sequence shown here is derived from an EMBL/GenBank/DDBJ whole genome shotgun (WGS) entry which is preliminary data.</text>
</comment>
<protein>
    <submittedName>
        <fullName evidence="8">MATE family efflux transporter</fullName>
    </submittedName>
</protein>
<gene>
    <name evidence="8" type="ORF">HL667_09525</name>
</gene>
<evidence type="ECO:0000313" key="9">
    <source>
        <dbReference type="Proteomes" id="UP000886476"/>
    </source>
</evidence>
<keyword evidence="9" id="KW-1185">Reference proteome</keyword>
<evidence type="ECO:0000256" key="5">
    <source>
        <dbReference type="ARBA" id="ARBA00022989"/>
    </source>
</evidence>
<keyword evidence="3" id="KW-1003">Cell membrane</keyword>
<keyword evidence="2" id="KW-0813">Transport</keyword>
<feature type="transmembrane region" description="Helical" evidence="7">
    <location>
        <begin position="303"/>
        <end position="324"/>
    </location>
</feature>
<feature type="transmembrane region" description="Helical" evidence="7">
    <location>
        <begin position="409"/>
        <end position="430"/>
    </location>
</feature>